<keyword evidence="3" id="KW-1185">Reference proteome</keyword>
<feature type="compositionally biased region" description="Low complexity" evidence="1">
    <location>
        <begin position="74"/>
        <end position="88"/>
    </location>
</feature>
<sequence>MSNLVVSAVAEEGEESIDEFVDCEDYPGSQALGTGDYTASEDVDEELALLQYLCAEDEEPSQESTSPGAEPAMSFATSFTSSFSQSETSSKRTRASHSPPSNSQSRKKHGSGKKIR</sequence>
<proteinExistence type="predicted"/>
<organism evidence="2 3">
    <name type="scientific">Parathielavia hyrcaniae</name>
    <dbReference type="NCBI Taxonomy" id="113614"/>
    <lineage>
        <taxon>Eukaryota</taxon>
        <taxon>Fungi</taxon>
        <taxon>Dikarya</taxon>
        <taxon>Ascomycota</taxon>
        <taxon>Pezizomycotina</taxon>
        <taxon>Sordariomycetes</taxon>
        <taxon>Sordariomycetidae</taxon>
        <taxon>Sordariales</taxon>
        <taxon>Chaetomiaceae</taxon>
        <taxon>Parathielavia</taxon>
    </lineage>
</organism>
<reference evidence="2" key="2">
    <citation type="submission" date="2023-05" db="EMBL/GenBank/DDBJ databases">
        <authorList>
            <consortium name="Lawrence Berkeley National Laboratory"/>
            <person name="Steindorff A."/>
            <person name="Hensen N."/>
            <person name="Bonometti L."/>
            <person name="Westerberg I."/>
            <person name="Brannstrom I.O."/>
            <person name="Guillou S."/>
            <person name="Cros-Aarteil S."/>
            <person name="Calhoun S."/>
            <person name="Haridas S."/>
            <person name="Kuo A."/>
            <person name="Mondo S."/>
            <person name="Pangilinan J."/>
            <person name="Riley R."/>
            <person name="Labutti K."/>
            <person name="Andreopoulos B."/>
            <person name="Lipzen A."/>
            <person name="Chen C."/>
            <person name="Yanf M."/>
            <person name="Daum C."/>
            <person name="Ng V."/>
            <person name="Clum A."/>
            <person name="Ohm R."/>
            <person name="Martin F."/>
            <person name="Silar P."/>
            <person name="Natvig D."/>
            <person name="Lalanne C."/>
            <person name="Gautier V."/>
            <person name="Ament-Velasquez S.L."/>
            <person name="Kruys A."/>
            <person name="Hutchinson M.I."/>
            <person name="Powell A.J."/>
            <person name="Barry K."/>
            <person name="Miller A.N."/>
            <person name="Grigoriev I.V."/>
            <person name="Debuchy R."/>
            <person name="Gladieux P."/>
            <person name="Thoren M.H."/>
            <person name="Johannesson H."/>
        </authorList>
    </citation>
    <scope>NUCLEOTIDE SEQUENCE</scope>
    <source>
        <strain evidence="2">CBS 757.83</strain>
    </source>
</reference>
<comment type="caution">
    <text evidence="2">The sequence shown here is derived from an EMBL/GenBank/DDBJ whole genome shotgun (WGS) entry which is preliminary data.</text>
</comment>
<feature type="compositionally biased region" description="Basic residues" evidence="1">
    <location>
        <begin position="105"/>
        <end position="116"/>
    </location>
</feature>
<protein>
    <submittedName>
        <fullName evidence="2">Uncharacterized protein</fullName>
    </submittedName>
</protein>
<dbReference type="EMBL" id="MU863741">
    <property type="protein sequence ID" value="KAK4096081.1"/>
    <property type="molecule type" value="Genomic_DNA"/>
</dbReference>
<evidence type="ECO:0000256" key="1">
    <source>
        <dbReference type="SAM" id="MobiDB-lite"/>
    </source>
</evidence>
<evidence type="ECO:0000313" key="2">
    <source>
        <dbReference type="EMBL" id="KAK4096081.1"/>
    </source>
</evidence>
<dbReference type="AlphaFoldDB" id="A0AAN6PS86"/>
<evidence type="ECO:0000313" key="3">
    <source>
        <dbReference type="Proteomes" id="UP001305647"/>
    </source>
</evidence>
<accession>A0AAN6PS86</accession>
<dbReference type="Proteomes" id="UP001305647">
    <property type="component" value="Unassembled WGS sequence"/>
</dbReference>
<gene>
    <name evidence="2" type="ORF">N658DRAFT_528005</name>
</gene>
<reference evidence="2" key="1">
    <citation type="journal article" date="2023" name="Mol. Phylogenet. Evol.">
        <title>Genome-scale phylogeny and comparative genomics of the fungal order Sordariales.</title>
        <authorList>
            <person name="Hensen N."/>
            <person name="Bonometti L."/>
            <person name="Westerberg I."/>
            <person name="Brannstrom I.O."/>
            <person name="Guillou S."/>
            <person name="Cros-Aarteil S."/>
            <person name="Calhoun S."/>
            <person name="Haridas S."/>
            <person name="Kuo A."/>
            <person name="Mondo S."/>
            <person name="Pangilinan J."/>
            <person name="Riley R."/>
            <person name="LaButti K."/>
            <person name="Andreopoulos B."/>
            <person name="Lipzen A."/>
            <person name="Chen C."/>
            <person name="Yan M."/>
            <person name="Daum C."/>
            <person name="Ng V."/>
            <person name="Clum A."/>
            <person name="Steindorff A."/>
            <person name="Ohm R.A."/>
            <person name="Martin F."/>
            <person name="Silar P."/>
            <person name="Natvig D.O."/>
            <person name="Lalanne C."/>
            <person name="Gautier V."/>
            <person name="Ament-Velasquez S.L."/>
            <person name="Kruys A."/>
            <person name="Hutchinson M.I."/>
            <person name="Powell A.J."/>
            <person name="Barry K."/>
            <person name="Miller A.N."/>
            <person name="Grigoriev I.V."/>
            <person name="Debuchy R."/>
            <person name="Gladieux P."/>
            <person name="Hiltunen Thoren M."/>
            <person name="Johannesson H."/>
        </authorList>
    </citation>
    <scope>NUCLEOTIDE SEQUENCE</scope>
    <source>
        <strain evidence="2">CBS 757.83</strain>
    </source>
</reference>
<feature type="region of interest" description="Disordered" evidence="1">
    <location>
        <begin position="55"/>
        <end position="116"/>
    </location>
</feature>
<name>A0AAN6PS86_9PEZI</name>